<accession>A0ABX1W0B2</accession>
<feature type="region of interest" description="Disordered" evidence="2">
    <location>
        <begin position="48"/>
        <end position="76"/>
    </location>
</feature>
<evidence type="ECO:0000313" key="3">
    <source>
        <dbReference type="EMBL" id="NNJ33110.1"/>
    </source>
</evidence>
<comment type="subcellular location">
    <subcellularLocation>
        <location evidence="1">Cell envelope</location>
    </subcellularLocation>
</comment>
<dbReference type="InterPro" id="IPR013378">
    <property type="entry name" value="InlB-like_B-rpt"/>
</dbReference>
<keyword evidence="4" id="KW-1185">Reference proteome</keyword>
<dbReference type="Gene3D" id="2.60.40.4270">
    <property type="entry name" value="Listeria-Bacteroides repeat domain"/>
    <property type="match status" value="2"/>
</dbReference>
<dbReference type="Proteomes" id="UP000539052">
    <property type="component" value="Unassembled WGS sequence"/>
</dbReference>
<proteinExistence type="predicted"/>
<protein>
    <submittedName>
        <fullName evidence="3">InlB B-repeat-containing protein</fullName>
    </submittedName>
</protein>
<dbReference type="EMBL" id="JAAOXG010000086">
    <property type="protein sequence ID" value="NNJ33110.1"/>
    <property type="molecule type" value="Genomic_DNA"/>
</dbReference>
<evidence type="ECO:0000313" key="4">
    <source>
        <dbReference type="Proteomes" id="UP000539052"/>
    </source>
</evidence>
<name>A0ABX1W0B2_9FIRM</name>
<sequence>MKGNAKRVICLFLATIIVVTTVGYAPPSLALTTMSNSKMEEAEEIVAKVTTPSEAESTGDKATPSEAEKPGKKATPSEAVRKFIQVEPEEIPEYYSQVKKAGKRFWKFEDRNGMIQYRDYGYVDGEAEFPLWYEADLTGSVEDMSSSINLEEEYYNLAPYIFKSVVPDKQAWVDLSWRLFYNSFNIEEYVKENIVGFNNWDASSYDIWHLTGTEDNTGYHFYGIILNESKDVRKPNWFYADEVGNVVIHFLKPNFLAQTVGPNLIKYYYADKETYPDSYYNMSASYIDNISSLGDEDYYVFRTPTLSGHTFLGWSDLMCYNYGEYRLDIRMNPQNYDYDSHIQGGGFSSLILPGTKLKKKYLKNRNELTAVWIPNGYESLVLMRDYDFMDPNNVLHVDEFKNENWEKAIWSVAVIVRKPGVTYNLSRLPDKNKKWHSTKFHADLGDYITEDGERISDSYNFKNKKGITYAFAEWIPSKYSVTFKDYYGNVIGQVQTVDNGNSVIPPEAPERAGYRFIGWDKPYTNIQNDTVLTAQYEIISPRLTLYGNGGTLSDCSTVEMEVTVGESFDQILANGKDHASRKYYTFDGWYTEPSGGSKYPESGNLMPDTEVTAYAHWERSSSEVIFKDWDGMILENQEVAIGVDATPPQLPERQGYTFNGWDKSYSNIQDHSTITAQYTINGYELWR</sequence>
<evidence type="ECO:0000256" key="2">
    <source>
        <dbReference type="SAM" id="MobiDB-lite"/>
    </source>
</evidence>
<organism evidence="3 4">
    <name type="scientific">Lacrimispora defluvii</name>
    <dbReference type="NCBI Taxonomy" id="2719233"/>
    <lineage>
        <taxon>Bacteria</taxon>
        <taxon>Bacillati</taxon>
        <taxon>Bacillota</taxon>
        <taxon>Clostridia</taxon>
        <taxon>Lachnospirales</taxon>
        <taxon>Lachnospiraceae</taxon>
        <taxon>Lacrimispora</taxon>
    </lineage>
</organism>
<evidence type="ECO:0000256" key="1">
    <source>
        <dbReference type="ARBA" id="ARBA00004196"/>
    </source>
</evidence>
<reference evidence="3 4" key="1">
    <citation type="submission" date="2020-03" db="EMBL/GenBank/DDBJ databases">
        <title>Genome Sequence of industrial isolate, B5A.</title>
        <authorList>
            <person name="Sharma S."/>
            <person name="Patil P.B."/>
            <person name="Korpole S."/>
        </authorList>
    </citation>
    <scope>NUCLEOTIDE SEQUENCE [LARGE SCALE GENOMIC DNA]</scope>
    <source>
        <strain evidence="3 4">PI-S10-B5A</strain>
    </source>
</reference>
<dbReference type="Pfam" id="PF09479">
    <property type="entry name" value="Flg_new"/>
    <property type="match status" value="3"/>
</dbReference>
<comment type="caution">
    <text evidence="3">The sequence shown here is derived from an EMBL/GenBank/DDBJ whole genome shotgun (WGS) entry which is preliminary data.</text>
</comment>
<dbReference type="InterPro" id="IPR042229">
    <property type="entry name" value="Listeria/Bacterioides_rpt_sf"/>
</dbReference>
<dbReference type="RefSeq" id="WP_170824142.1">
    <property type="nucleotide sequence ID" value="NZ_JAAOXG010000086.1"/>
</dbReference>
<gene>
    <name evidence="3" type="ORF">G9470_25470</name>
</gene>